<accession>A0ABR3XNK4</accession>
<dbReference type="PANTHER" id="PTHR35392">
    <property type="entry name" value="ZN(II)2CYS6 TRANSCRIPTION FACTOR (EUROFUNG)-RELATED-RELATED"/>
    <property type="match status" value="1"/>
</dbReference>
<dbReference type="Proteomes" id="UP001586593">
    <property type="component" value="Unassembled WGS sequence"/>
</dbReference>
<organism evidence="2 3">
    <name type="scientific">Phialemonium thermophilum</name>
    <dbReference type="NCBI Taxonomy" id="223376"/>
    <lineage>
        <taxon>Eukaryota</taxon>
        <taxon>Fungi</taxon>
        <taxon>Dikarya</taxon>
        <taxon>Ascomycota</taxon>
        <taxon>Pezizomycotina</taxon>
        <taxon>Sordariomycetes</taxon>
        <taxon>Sordariomycetidae</taxon>
        <taxon>Cephalothecales</taxon>
        <taxon>Cephalothecaceae</taxon>
        <taxon>Phialemonium</taxon>
    </lineage>
</organism>
<keyword evidence="1" id="KW-0539">Nucleus</keyword>
<evidence type="ECO:0000313" key="3">
    <source>
        <dbReference type="Proteomes" id="UP001586593"/>
    </source>
</evidence>
<dbReference type="PANTHER" id="PTHR35392:SF3">
    <property type="entry name" value="ZN(2)-C6 FUNGAL-TYPE DOMAIN-CONTAINING PROTEIN"/>
    <property type="match status" value="1"/>
</dbReference>
<dbReference type="CDD" id="cd00067">
    <property type="entry name" value="GAL4"/>
    <property type="match status" value="1"/>
</dbReference>
<name>A0ABR3XNK4_9PEZI</name>
<sequence length="458" mass="53583">MRPVDIADVVTQTSKPRIHRKIRSRYTAKQAEETTKTRRMRACLRCHIQRVRCIPNEENPADPKAPCQTCLRVSQTKKVIHNCPCMRFRLPSIVLYRPGGLNLTCRWEGTQVKNVDSWADSSTLVIDMAQGLCRKPMTIRVRRIRPQAGDVLSRFWVHDGECRAQELPPYALADVHETADQFQKYLKEYAFDLLTESVKDSDEYIRYTYSMVDIHYHSLPDELENAVTGEKIPNREKKLLADMIRFCFSIRHTTGSSWVSGKETLGIEPNLDPSYPLGDKLSLPRMIVAQFDSIMCEIVLKEMCPMLLKHLEEFVFKNNPANWFTIYLVIFMLLHEISVSCRDRYRHARQNSARTRYGTLGRFVEQMQEGANVLLSVWQYYKSVDLMNVDWNNRNNTRLKHLTPQQVLFMQWSIQTLSQRLPTIPQTPEEGCWEHPLYFVSQMFGTWSPLRTYNYMEP</sequence>
<evidence type="ECO:0000256" key="1">
    <source>
        <dbReference type="ARBA" id="ARBA00023242"/>
    </source>
</evidence>
<evidence type="ECO:0008006" key="4">
    <source>
        <dbReference type="Google" id="ProtNLM"/>
    </source>
</evidence>
<dbReference type="InterPro" id="IPR052973">
    <property type="entry name" value="Fungal_sec-metab_reg_TF"/>
</dbReference>
<reference evidence="2 3" key="1">
    <citation type="journal article" date="2024" name="Commun. Biol.">
        <title>Comparative genomic analysis of thermophilic fungi reveals convergent evolutionary adaptations and gene losses.</title>
        <authorList>
            <person name="Steindorff A.S."/>
            <person name="Aguilar-Pontes M.V."/>
            <person name="Robinson A.J."/>
            <person name="Andreopoulos B."/>
            <person name="LaButti K."/>
            <person name="Kuo A."/>
            <person name="Mondo S."/>
            <person name="Riley R."/>
            <person name="Otillar R."/>
            <person name="Haridas S."/>
            <person name="Lipzen A."/>
            <person name="Grimwood J."/>
            <person name="Schmutz J."/>
            <person name="Clum A."/>
            <person name="Reid I.D."/>
            <person name="Moisan M.C."/>
            <person name="Butler G."/>
            <person name="Nguyen T.T.M."/>
            <person name="Dewar K."/>
            <person name="Conant G."/>
            <person name="Drula E."/>
            <person name="Henrissat B."/>
            <person name="Hansel C."/>
            <person name="Singer S."/>
            <person name="Hutchinson M.I."/>
            <person name="de Vries R.P."/>
            <person name="Natvig D.O."/>
            <person name="Powell A.J."/>
            <person name="Tsang A."/>
            <person name="Grigoriev I.V."/>
        </authorList>
    </citation>
    <scope>NUCLEOTIDE SEQUENCE [LARGE SCALE GENOMIC DNA]</scope>
    <source>
        <strain evidence="2 3">ATCC 24622</strain>
    </source>
</reference>
<dbReference type="InterPro" id="IPR001138">
    <property type="entry name" value="Zn2Cys6_DnaBD"/>
</dbReference>
<gene>
    <name evidence="2" type="ORF">VTK73DRAFT_8566</name>
</gene>
<evidence type="ECO:0000313" key="2">
    <source>
        <dbReference type="EMBL" id="KAL1877577.1"/>
    </source>
</evidence>
<proteinExistence type="predicted"/>
<dbReference type="EMBL" id="JAZHXJ010000063">
    <property type="protein sequence ID" value="KAL1877577.1"/>
    <property type="molecule type" value="Genomic_DNA"/>
</dbReference>
<comment type="caution">
    <text evidence="2">The sequence shown here is derived from an EMBL/GenBank/DDBJ whole genome shotgun (WGS) entry which is preliminary data.</text>
</comment>
<keyword evidence="3" id="KW-1185">Reference proteome</keyword>
<protein>
    <recommendedName>
        <fullName evidence="4">Zn(2)-C6 fungal-type domain-containing protein</fullName>
    </recommendedName>
</protein>